<dbReference type="EMBL" id="SSTE01006467">
    <property type="protein sequence ID" value="KAA0059399.1"/>
    <property type="molecule type" value="Genomic_DNA"/>
</dbReference>
<keyword evidence="4" id="KW-0150">Chloroplast</keyword>
<feature type="compositionally biased region" description="Basic residues" evidence="14">
    <location>
        <begin position="16"/>
        <end position="25"/>
    </location>
</feature>
<evidence type="ECO:0000259" key="15">
    <source>
        <dbReference type="Pfam" id="PF00551"/>
    </source>
</evidence>
<dbReference type="Pfam" id="PF00551">
    <property type="entry name" value="Formyl_trans_N"/>
    <property type="match status" value="1"/>
</dbReference>
<dbReference type="EMBL" id="SSTD01014851">
    <property type="protein sequence ID" value="TYK03928.1"/>
    <property type="molecule type" value="Genomic_DNA"/>
</dbReference>
<dbReference type="GO" id="GO:0009507">
    <property type="term" value="C:chloroplast"/>
    <property type="evidence" value="ECO:0007669"/>
    <property type="project" value="UniProtKB-SubCell"/>
</dbReference>
<dbReference type="NCBIfam" id="TIGR00639">
    <property type="entry name" value="PurN"/>
    <property type="match status" value="1"/>
</dbReference>
<keyword evidence="7" id="KW-0658">Purine biosynthesis</keyword>
<evidence type="ECO:0000256" key="11">
    <source>
        <dbReference type="ARBA" id="ARBA00041682"/>
    </source>
</evidence>
<protein>
    <recommendedName>
        <fullName evidence="13">Phosphoribosylglycinamide formyltransferase, chloroplastic</fullName>
        <ecNumber evidence="3">2.1.2.2</ecNumber>
    </recommendedName>
    <alternativeName>
        <fullName evidence="11">5'-phosphoribosylglycinamide transformylase</fullName>
    </alternativeName>
    <alternativeName>
        <fullName evidence="10">GAR transformylase</fullName>
    </alternativeName>
</protein>
<keyword evidence="5" id="KW-0934">Plastid</keyword>
<keyword evidence="8" id="KW-0809">Transit peptide</keyword>
<evidence type="ECO:0000313" key="19">
    <source>
        <dbReference type="Proteomes" id="UP000321947"/>
    </source>
</evidence>
<dbReference type="AlphaFoldDB" id="A0A5D3BY35"/>
<evidence type="ECO:0000313" key="16">
    <source>
        <dbReference type="EMBL" id="KAA0059399.1"/>
    </source>
</evidence>
<dbReference type="GO" id="GO:0004644">
    <property type="term" value="F:phosphoribosylglycinamide formyltransferase activity"/>
    <property type="evidence" value="ECO:0007669"/>
    <property type="project" value="UniProtKB-EC"/>
</dbReference>
<keyword evidence="6 17" id="KW-0808">Transferase</keyword>
<dbReference type="InterPro" id="IPR002376">
    <property type="entry name" value="Formyl_transf_N"/>
</dbReference>
<dbReference type="InterPro" id="IPR036477">
    <property type="entry name" value="Formyl_transf_N_sf"/>
</dbReference>
<gene>
    <name evidence="17" type="ORF">E5676_scaffold347G001250</name>
    <name evidence="16" type="ORF">E6C27_scaffold242G001250</name>
</gene>
<evidence type="ECO:0000256" key="5">
    <source>
        <dbReference type="ARBA" id="ARBA00022640"/>
    </source>
</evidence>
<dbReference type="OrthoDB" id="2018833at2759"/>
<evidence type="ECO:0000256" key="7">
    <source>
        <dbReference type="ARBA" id="ARBA00022755"/>
    </source>
</evidence>
<reference evidence="18 19" key="1">
    <citation type="submission" date="2019-08" db="EMBL/GenBank/DDBJ databases">
        <title>Draft genome sequences of two oriental melons (Cucumis melo L. var makuwa).</title>
        <authorList>
            <person name="Kwon S.-Y."/>
        </authorList>
    </citation>
    <scope>NUCLEOTIDE SEQUENCE [LARGE SCALE GENOMIC DNA]</scope>
    <source>
        <strain evidence="19">cv. Chang Bougi</strain>
        <strain evidence="18">cv. SW 3</strain>
        <tissue evidence="17">Leaf</tissue>
    </source>
</reference>
<dbReference type="FunFam" id="3.40.50.170:FF:000011">
    <property type="entry name" value="phosphoribosylglycinamide formyltransferase, chloroplastic"/>
    <property type="match status" value="1"/>
</dbReference>
<dbReference type="Proteomes" id="UP000321393">
    <property type="component" value="Unassembled WGS sequence"/>
</dbReference>
<dbReference type="Proteomes" id="UP000321947">
    <property type="component" value="Unassembled WGS sequence"/>
</dbReference>
<evidence type="ECO:0000256" key="3">
    <source>
        <dbReference type="ARBA" id="ARBA00012254"/>
    </source>
</evidence>
<evidence type="ECO:0000256" key="14">
    <source>
        <dbReference type="SAM" id="MobiDB-lite"/>
    </source>
</evidence>
<accession>A0A5D3BY35</accession>
<feature type="domain" description="Formyl transferase N-terminal" evidence="15">
    <location>
        <begin position="167"/>
        <end position="352"/>
    </location>
</feature>
<evidence type="ECO:0000256" key="2">
    <source>
        <dbReference type="ARBA" id="ARBA00005054"/>
    </source>
</evidence>
<evidence type="ECO:0000313" key="17">
    <source>
        <dbReference type="EMBL" id="TYK03928.1"/>
    </source>
</evidence>
<evidence type="ECO:0000256" key="12">
    <source>
        <dbReference type="ARBA" id="ARBA00047664"/>
    </source>
</evidence>
<dbReference type="Gene3D" id="3.40.50.170">
    <property type="entry name" value="Formyl transferase, N-terminal domain"/>
    <property type="match status" value="1"/>
</dbReference>
<dbReference type="InterPro" id="IPR004607">
    <property type="entry name" value="GART"/>
</dbReference>
<evidence type="ECO:0000256" key="4">
    <source>
        <dbReference type="ARBA" id="ARBA00022528"/>
    </source>
</evidence>
<dbReference type="PANTHER" id="PTHR43369">
    <property type="entry name" value="PHOSPHORIBOSYLGLYCINAMIDE FORMYLTRANSFERASE"/>
    <property type="match status" value="1"/>
</dbReference>
<feature type="region of interest" description="Disordered" evidence="14">
    <location>
        <begin position="1"/>
        <end position="40"/>
    </location>
</feature>
<dbReference type="HAMAP" id="MF_01930">
    <property type="entry name" value="PurN"/>
    <property type="match status" value="1"/>
</dbReference>
<comment type="subcellular location">
    <subcellularLocation>
        <location evidence="1">Plastid</location>
        <location evidence="1">Chloroplast</location>
    </subcellularLocation>
</comment>
<evidence type="ECO:0000313" key="18">
    <source>
        <dbReference type="Proteomes" id="UP000321393"/>
    </source>
</evidence>
<evidence type="ECO:0000256" key="1">
    <source>
        <dbReference type="ARBA" id="ARBA00004229"/>
    </source>
</evidence>
<evidence type="ECO:0000256" key="10">
    <source>
        <dbReference type="ARBA" id="ARBA00041324"/>
    </source>
</evidence>
<evidence type="ECO:0000256" key="13">
    <source>
        <dbReference type="ARBA" id="ARBA00073488"/>
    </source>
</evidence>
<sequence length="380" mass="42169">MLATRPSPYLLGRRGVAFRHQRGRKPQPDSPSRSPSPYLLQPTLSPADCHCAVRLTGRRPARQRSSLHDDQNRSTLFLLVPRSRVQLTRHRLPPSHQTHESGRSLVVRSRREVLVSYLSCTAAANTVPPLFSAKLWLWDSRLVWMSMWKVVSASLEGEVSKSVIQKKKLAVFVSGGGSNFRSIHEASLEGLVHGEIVVVVTNKSSCGGAEYARSKNIPVLLFPKTKDEPHGLSASELVATLRHFGIDFILLAGYLKLIPLELIQAYSKCILNIHPSLLPAFGGKGYYGMKVHKAVVNSGARFSGATIHLVDEHFDTGRILAQRVVPVLANDSAEDLAARVLKEEHRLYAEVVAALCDERIIWRSDGVPLIQSKENPNEFY</sequence>
<proteinExistence type="inferred from homology"/>
<dbReference type="SUPFAM" id="SSF53328">
    <property type="entry name" value="Formyltransferase"/>
    <property type="match status" value="1"/>
</dbReference>
<dbReference type="EC" id="2.1.2.2" evidence="3"/>
<evidence type="ECO:0000256" key="6">
    <source>
        <dbReference type="ARBA" id="ARBA00022679"/>
    </source>
</evidence>
<dbReference type="PANTHER" id="PTHR43369:SF2">
    <property type="entry name" value="PHOSPHORIBOSYLGLYCINAMIDE FORMYLTRANSFERASE"/>
    <property type="match status" value="1"/>
</dbReference>
<comment type="catalytic activity">
    <reaction evidence="12">
        <text>N(1)-(5-phospho-beta-D-ribosyl)glycinamide + (6R)-10-formyltetrahydrofolate = N(2)-formyl-N(1)-(5-phospho-beta-D-ribosyl)glycinamide + (6S)-5,6,7,8-tetrahydrofolate + H(+)</text>
        <dbReference type="Rhea" id="RHEA:15053"/>
        <dbReference type="ChEBI" id="CHEBI:15378"/>
        <dbReference type="ChEBI" id="CHEBI:57453"/>
        <dbReference type="ChEBI" id="CHEBI:143788"/>
        <dbReference type="ChEBI" id="CHEBI:147286"/>
        <dbReference type="ChEBI" id="CHEBI:195366"/>
        <dbReference type="EC" id="2.1.2.2"/>
    </reaction>
</comment>
<dbReference type="GO" id="GO:0006189">
    <property type="term" value="P:'de novo' IMP biosynthetic process"/>
    <property type="evidence" value="ECO:0007669"/>
    <property type="project" value="InterPro"/>
</dbReference>
<comment type="pathway">
    <text evidence="2">Purine metabolism; IMP biosynthesis via de novo pathway; N(2)-formyl-N(1)-(5-phospho-D-ribosyl)glycinamide from N(1)-(5-phospho-D-ribosyl)glycinamide (10-formyl THF route): step 1/1.</text>
</comment>
<dbReference type="STRING" id="1194695.A0A5D3BY35"/>
<evidence type="ECO:0000256" key="9">
    <source>
        <dbReference type="ARBA" id="ARBA00038440"/>
    </source>
</evidence>
<dbReference type="CDD" id="cd08645">
    <property type="entry name" value="FMT_core_GART"/>
    <property type="match status" value="1"/>
</dbReference>
<name>A0A5D3BY35_CUCMM</name>
<organism evidence="17 19">
    <name type="scientific">Cucumis melo var. makuwa</name>
    <name type="common">Oriental melon</name>
    <dbReference type="NCBI Taxonomy" id="1194695"/>
    <lineage>
        <taxon>Eukaryota</taxon>
        <taxon>Viridiplantae</taxon>
        <taxon>Streptophyta</taxon>
        <taxon>Embryophyta</taxon>
        <taxon>Tracheophyta</taxon>
        <taxon>Spermatophyta</taxon>
        <taxon>Magnoliopsida</taxon>
        <taxon>eudicotyledons</taxon>
        <taxon>Gunneridae</taxon>
        <taxon>Pentapetalae</taxon>
        <taxon>rosids</taxon>
        <taxon>fabids</taxon>
        <taxon>Cucurbitales</taxon>
        <taxon>Cucurbitaceae</taxon>
        <taxon>Benincaseae</taxon>
        <taxon>Cucumis</taxon>
    </lineage>
</organism>
<evidence type="ECO:0000256" key="8">
    <source>
        <dbReference type="ARBA" id="ARBA00022946"/>
    </source>
</evidence>
<comment type="caution">
    <text evidence="17">The sequence shown here is derived from an EMBL/GenBank/DDBJ whole genome shotgun (WGS) entry which is preliminary data.</text>
</comment>
<comment type="similarity">
    <text evidence="9">Belongs to the GART family.</text>
</comment>